<keyword evidence="1" id="KW-0472">Membrane</keyword>
<evidence type="ECO:0000313" key="3">
    <source>
        <dbReference type="Proteomes" id="UP000095247"/>
    </source>
</evidence>
<dbReference type="EMBL" id="MDCO01000009">
    <property type="protein sequence ID" value="OEJ14689.1"/>
    <property type="molecule type" value="Genomic_DNA"/>
</dbReference>
<gene>
    <name evidence="2" type="ORF">BFL38_07545</name>
</gene>
<dbReference type="Proteomes" id="UP000095247">
    <property type="component" value="Unassembled WGS sequence"/>
</dbReference>
<feature type="transmembrane region" description="Helical" evidence="1">
    <location>
        <begin position="163"/>
        <end position="184"/>
    </location>
</feature>
<accession>A0A1E5NEU1</accession>
<keyword evidence="1" id="KW-1133">Transmembrane helix</keyword>
<evidence type="ECO:0000256" key="1">
    <source>
        <dbReference type="SAM" id="Phobius"/>
    </source>
</evidence>
<dbReference type="PANTHER" id="PTHR40078:SF1">
    <property type="entry name" value="INTEGRAL MEMBRANE PROTEIN"/>
    <property type="match status" value="1"/>
</dbReference>
<feature type="transmembrane region" description="Helical" evidence="1">
    <location>
        <begin position="113"/>
        <end position="132"/>
    </location>
</feature>
<dbReference type="InterPro" id="IPR038750">
    <property type="entry name" value="YczE/YyaS-like"/>
</dbReference>
<reference evidence="2 3" key="1">
    <citation type="submission" date="2016-08" db="EMBL/GenBank/DDBJ databases">
        <title>Characterization and recognition of Brachyspira hampsonii sp. nov., a novel intestinal spirochete that is pathogenic to pigs.</title>
        <authorList>
            <person name="Mirajkar N."/>
            <person name="La T."/>
            <person name="Phillips N."/>
            <person name="Hampson D."/>
            <person name="Gebhart C."/>
        </authorList>
    </citation>
    <scope>NUCLEOTIDE SEQUENCE [LARGE SCALE GENOMIC DNA]</scope>
    <source>
        <strain evidence="2 3">P280/1</strain>
    </source>
</reference>
<feature type="transmembrane region" description="Helical" evidence="1">
    <location>
        <begin position="44"/>
        <end position="70"/>
    </location>
</feature>
<dbReference type="AlphaFoldDB" id="A0A1E5NEU1"/>
<name>A0A1E5NEU1_9SPIR</name>
<organism evidence="2 3">
    <name type="scientific">Brachyspira hampsonii</name>
    <dbReference type="NCBI Taxonomy" id="1287055"/>
    <lineage>
        <taxon>Bacteria</taxon>
        <taxon>Pseudomonadati</taxon>
        <taxon>Spirochaetota</taxon>
        <taxon>Spirochaetia</taxon>
        <taxon>Brachyspirales</taxon>
        <taxon>Brachyspiraceae</taxon>
        <taxon>Brachyspira</taxon>
    </lineage>
</organism>
<dbReference type="RefSeq" id="WP_069726198.1">
    <property type="nucleotide sequence ID" value="NZ_MDCO01000009.1"/>
</dbReference>
<protein>
    <recommendedName>
        <fullName evidence="4">YitT family protein</fullName>
    </recommendedName>
</protein>
<evidence type="ECO:0008006" key="4">
    <source>
        <dbReference type="Google" id="ProtNLM"/>
    </source>
</evidence>
<feature type="transmembrane region" description="Helical" evidence="1">
    <location>
        <begin position="12"/>
        <end position="32"/>
    </location>
</feature>
<keyword evidence="1" id="KW-0812">Transmembrane</keyword>
<comment type="caution">
    <text evidence="2">The sequence shown here is derived from an EMBL/GenBank/DDBJ whole genome shotgun (WGS) entry which is preliminary data.</text>
</comment>
<evidence type="ECO:0000313" key="2">
    <source>
        <dbReference type="EMBL" id="OEJ14689.1"/>
    </source>
</evidence>
<feature type="transmembrane region" description="Helical" evidence="1">
    <location>
        <begin position="82"/>
        <end position="101"/>
    </location>
</feature>
<proteinExistence type="predicted"/>
<dbReference type="PANTHER" id="PTHR40078">
    <property type="entry name" value="INTEGRAL MEMBRANE PROTEIN-RELATED"/>
    <property type="match status" value="1"/>
</dbReference>
<sequence>MFKKILEKHIIERTIILLIGLYIMSLGIAFSIKASLGTSPISSVPYVTSCISGLSVGETTIIINLVFILTQILLLRKKYNPFQLFQVPALVLFGIMIDISGSLIKDITYSNYFQQWILCFIGIILVGVGVSIEIMAKLVTTPGEGVVLAICKVFPLKFGNTKIMFDVVLVLISLVTVLVFLGHLEGVREGTIIAAILVGFIAKHLSKPLKLLENKYLLNE</sequence>
<dbReference type="Pfam" id="PF19700">
    <property type="entry name" value="DUF6198"/>
    <property type="match status" value="1"/>
</dbReference>